<evidence type="ECO:0000313" key="3">
    <source>
        <dbReference type="Proteomes" id="UP000178374"/>
    </source>
</evidence>
<comment type="caution">
    <text evidence="2">The sequence shown here is derived from an EMBL/GenBank/DDBJ whole genome shotgun (WGS) entry which is preliminary data.</text>
</comment>
<name>A0A1F6W506_9BACT</name>
<dbReference type="STRING" id="1801750.A3B85_00795"/>
<protein>
    <submittedName>
        <fullName evidence="2">Uncharacterized protein</fullName>
    </submittedName>
</protein>
<gene>
    <name evidence="2" type="ORF">A3B85_00795</name>
</gene>
<sequence>MTSRPGLKTRVFCYPQNWILNFFRMMYSSFVDERKFGVPPGDAKNEKPPIMKDGEFYDLTPPSRRTGKTFHRVRCEYRVPNNPNEYVVEGIPEGGDKPESFVLRFTGLGIVRINRSKEQNF</sequence>
<organism evidence="2 3">
    <name type="scientific">Candidatus Nomurabacteria bacterium RIFCSPHIGHO2_02_FULL_37_13</name>
    <dbReference type="NCBI Taxonomy" id="1801750"/>
    <lineage>
        <taxon>Bacteria</taxon>
        <taxon>Candidatus Nomuraibacteriota</taxon>
    </lineage>
</organism>
<feature type="region of interest" description="Disordered" evidence="1">
    <location>
        <begin position="39"/>
        <end position="63"/>
    </location>
</feature>
<evidence type="ECO:0000256" key="1">
    <source>
        <dbReference type="SAM" id="MobiDB-lite"/>
    </source>
</evidence>
<accession>A0A1F6W506</accession>
<proteinExistence type="predicted"/>
<feature type="compositionally biased region" description="Basic and acidic residues" evidence="1">
    <location>
        <begin position="43"/>
        <end position="55"/>
    </location>
</feature>
<reference evidence="2 3" key="1">
    <citation type="journal article" date="2016" name="Nat. Commun.">
        <title>Thousands of microbial genomes shed light on interconnected biogeochemical processes in an aquifer system.</title>
        <authorList>
            <person name="Anantharaman K."/>
            <person name="Brown C.T."/>
            <person name="Hug L.A."/>
            <person name="Sharon I."/>
            <person name="Castelle C.J."/>
            <person name="Probst A.J."/>
            <person name="Thomas B.C."/>
            <person name="Singh A."/>
            <person name="Wilkins M.J."/>
            <person name="Karaoz U."/>
            <person name="Brodie E.L."/>
            <person name="Williams K.H."/>
            <person name="Hubbard S.S."/>
            <person name="Banfield J.F."/>
        </authorList>
    </citation>
    <scope>NUCLEOTIDE SEQUENCE [LARGE SCALE GENOMIC DNA]</scope>
</reference>
<evidence type="ECO:0000313" key="2">
    <source>
        <dbReference type="EMBL" id="OGI77018.1"/>
    </source>
</evidence>
<dbReference type="EMBL" id="MFUA01000015">
    <property type="protein sequence ID" value="OGI77018.1"/>
    <property type="molecule type" value="Genomic_DNA"/>
</dbReference>
<dbReference type="Proteomes" id="UP000178374">
    <property type="component" value="Unassembled WGS sequence"/>
</dbReference>
<dbReference type="AlphaFoldDB" id="A0A1F6W506"/>